<dbReference type="CDD" id="cd06577">
    <property type="entry name" value="PASTA_pknB"/>
    <property type="match status" value="1"/>
</dbReference>
<accession>A0A011VXZ7</accession>
<proteinExistence type="predicted"/>
<dbReference type="RefSeq" id="WP_037286309.1">
    <property type="nucleotide sequence ID" value="NZ_JEOB01000002.1"/>
</dbReference>
<dbReference type="EMBL" id="JEOB01000002">
    <property type="protein sequence ID" value="EXM40151.1"/>
    <property type="molecule type" value="Genomic_DNA"/>
</dbReference>
<dbReference type="Gene3D" id="3.30.10.20">
    <property type="match status" value="1"/>
</dbReference>
<evidence type="ECO:0000256" key="1">
    <source>
        <dbReference type="SAM" id="MobiDB-lite"/>
    </source>
</evidence>
<sequence>MKENKNILSIKQRLEPSSELKNRVMERAKKLEAGRKTFGIEKTATDNIHIQKEQIKMNAYNTNETAKVKKHFPIAVISAAACAAVVIGLAAVNMNDKKPKLLPTTAKDSITTKDQTVTEDDESISENAIKVTDKRYGTYFITDEERIAAIDVLVEKAKKCHVWDGEEVPTDRTLEYVVNGEKRTVKISEVQQCPAYLADAHYSDSGMHPEFCCIITVDGASYALCEFIPDEPYAELRHITAKGGYIFFQRNDDYYKDLPVFAEYEDETTAEKLYDIIEDISKNGTLQFETDAAQPWLECEELSSLGDASASCSFELNGNSYDIYLYMESEQIVIMVDDWSGNTHSVLYKDAQKWISETNEVFDSLKNLPEVDYLSGEGTEVSDTQEDIEEEYFAQEENTETSDDQNEKAGFSETYEEKKSSSEKTKLPELFDLTEEQAVAALKEAGLNVIIGYRFDNYYEKGYVSSYYDPSEDLSGIVDKGTYVAVDISLGKYDGPNEMIIPEFATGYYPGKDSKLEVPLPDGLSGSYTFEIYSANDVEYTETADASKGAKSVTFDIYAIDKDRRVIYAKNNNSSEEKLIRYATYEFDYATEKWTLIGELNTDELI</sequence>
<evidence type="ECO:0008006" key="4">
    <source>
        <dbReference type="Google" id="ProtNLM"/>
    </source>
</evidence>
<dbReference type="InterPro" id="IPR005543">
    <property type="entry name" value="PASTA_dom"/>
</dbReference>
<protein>
    <recommendedName>
        <fullName evidence="4">PASTA domain-containing protein</fullName>
    </recommendedName>
</protein>
<reference evidence="2 3" key="1">
    <citation type="submission" date="2013-06" db="EMBL/GenBank/DDBJ databases">
        <title>Rumen cellulosomics: divergent fiber-degrading strategies revealed by comparative genome-wide analysis of six Ruminococcal strains.</title>
        <authorList>
            <person name="Dassa B."/>
            <person name="Borovok I."/>
            <person name="Lamed R."/>
            <person name="Flint H."/>
            <person name="Yeoman C.J."/>
            <person name="White B."/>
            <person name="Bayer E.A."/>
        </authorList>
    </citation>
    <scope>NUCLEOTIDE SEQUENCE [LARGE SCALE GENOMIC DNA]</scope>
    <source>
        <strain evidence="2 3">SY3</strain>
    </source>
</reference>
<gene>
    <name evidence="2" type="ORF">RASY3_06785</name>
</gene>
<keyword evidence="3" id="KW-1185">Reference proteome</keyword>
<dbReference type="OrthoDB" id="9804660at2"/>
<dbReference type="PATRIC" id="fig|1341156.4.peg.1775"/>
<dbReference type="AlphaFoldDB" id="A0A011VXZ7"/>
<comment type="caution">
    <text evidence="2">The sequence shown here is derived from an EMBL/GenBank/DDBJ whole genome shotgun (WGS) entry which is preliminary data.</text>
</comment>
<name>A0A011VXZ7_RUMAL</name>
<evidence type="ECO:0000313" key="2">
    <source>
        <dbReference type="EMBL" id="EXM40151.1"/>
    </source>
</evidence>
<evidence type="ECO:0000313" key="3">
    <source>
        <dbReference type="Proteomes" id="UP000021369"/>
    </source>
</evidence>
<feature type="compositionally biased region" description="Acidic residues" evidence="1">
    <location>
        <begin position="394"/>
        <end position="404"/>
    </location>
</feature>
<organism evidence="2 3">
    <name type="scientific">Ruminococcus albus SY3</name>
    <dbReference type="NCBI Taxonomy" id="1341156"/>
    <lineage>
        <taxon>Bacteria</taxon>
        <taxon>Bacillati</taxon>
        <taxon>Bacillota</taxon>
        <taxon>Clostridia</taxon>
        <taxon>Eubacteriales</taxon>
        <taxon>Oscillospiraceae</taxon>
        <taxon>Ruminococcus</taxon>
    </lineage>
</organism>
<feature type="region of interest" description="Disordered" evidence="1">
    <location>
        <begin position="394"/>
        <end position="423"/>
    </location>
</feature>
<dbReference type="Proteomes" id="UP000021369">
    <property type="component" value="Unassembled WGS sequence"/>
</dbReference>